<evidence type="ECO:0000256" key="3">
    <source>
        <dbReference type="ARBA" id="ARBA00022679"/>
    </source>
</evidence>
<dbReference type="Pfam" id="PF00198">
    <property type="entry name" value="2-oxoacid_dh"/>
    <property type="match status" value="1"/>
</dbReference>
<protein>
    <recommendedName>
        <fullName evidence="9">Dihydrolipoamide acetyltransferase component of pyruvate dehydrogenase complex</fullName>
    </recommendedName>
</protein>
<dbReference type="SUPFAM" id="SSF51230">
    <property type="entry name" value="Single hybrid motif"/>
    <property type="match status" value="1"/>
</dbReference>
<dbReference type="InterPro" id="IPR001078">
    <property type="entry name" value="2-oxoacid_DH_actylTfrase"/>
</dbReference>
<sequence length="332" mass="36815">MATEIVFSQSGESGTRAIIHDWLVHEMEIIQEGQVLCRVMVDETIHEVKAPCEGLLLKMFIKEKEHFEIPAIIGVVGLEPSSIADLQPVKSFPARQDRIIKIKGVRKIIAERMHKSLQTTAQLTMHATADARGLLAFRKQCKDAADSEMRSISINDMLLWIVSRVLERFPGMNALMLEESIIEKARVNLGFAVDTPRGLMVPVIKDARFLTMRELSVQTKKLAQLCIQGKFPPEILEGGTFTVTNLGMFGINGFTPILNTPQVAILGIDSIELKPIVVSSDIQFIPHIGLSLTVDHRVVDGAPGARFLSSMVEMIAGFPYELDGKTKEEDQT</sequence>
<dbReference type="InterPro" id="IPR000089">
    <property type="entry name" value="Biotin_lipoyl"/>
</dbReference>
<dbReference type="PANTHER" id="PTHR43178:SF5">
    <property type="entry name" value="LIPOAMIDE ACYLTRANSFERASE COMPONENT OF BRANCHED-CHAIN ALPHA-KETO ACID DEHYDROGENASE COMPLEX, MITOCHONDRIAL"/>
    <property type="match status" value="1"/>
</dbReference>
<comment type="cofactor">
    <cofactor evidence="1">
        <name>(R)-lipoate</name>
        <dbReference type="ChEBI" id="CHEBI:83088"/>
    </cofactor>
</comment>
<feature type="domain" description="Lipoyl-binding" evidence="7">
    <location>
        <begin position="4"/>
        <end position="64"/>
    </location>
</feature>
<gene>
    <name evidence="8" type="ORF">SDC9_13426</name>
</gene>
<dbReference type="GO" id="GO:0031405">
    <property type="term" value="F:lipoic acid binding"/>
    <property type="evidence" value="ECO:0007669"/>
    <property type="project" value="TreeGrafter"/>
</dbReference>
<evidence type="ECO:0000259" key="7">
    <source>
        <dbReference type="Pfam" id="PF00364"/>
    </source>
</evidence>
<dbReference type="Pfam" id="PF00364">
    <property type="entry name" value="Biotin_lipoyl"/>
    <property type="match status" value="1"/>
</dbReference>
<dbReference type="PANTHER" id="PTHR43178">
    <property type="entry name" value="DIHYDROLIPOAMIDE ACETYLTRANSFERASE COMPONENT OF PYRUVATE DEHYDROGENASE COMPLEX"/>
    <property type="match status" value="1"/>
</dbReference>
<dbReference type="EMBL" id="VSSQ01000038">
    <property type="protein sequence ID" value="MPL67728.1"/>
    <property type="molecule type" value="Genomic_DNA"/>
</dbReference>
<dbReference type="SUPFAM" id="SSF52777">
    <property type="entry name" value="CoA-dependent acyltransferases"/>
    <property type="match status" value="1"/>
</dbReference>
<name>A0A644TLA0_9ZZZZ</name>
<evidence type="ECO:0000256" key="5">
    <source>
        <dbReference type="ARBA" id="ARBA00023315"/>
    </source>
</evidence>
<dbReference type="GO" id="GO:0016407">
    <property type="term" value="F:acetyltransferase activity"/>
    <property type="evidence" value="ECO:0007669"/>
    <property type="project" value="TreeGrafter"/>
</dbReference>
<evidence type="ECO:0000259" key="6">
    <source>
        <dbReference type="Pfam" id="PF00198"/>
    </source>
</evidence>
<dbReference type="InterPro" id="IPR011053">
    <property type="entry name" value="Single_hybrid_motif"/>
</dbReference>
<dbReference type="Gene3D" id="3.30.559.10">
    <property type="entry name" value="Chloramphenicol acetyltransferase-like domain"/>
    <property type="match status" value="1"/>
</dbReference>
<keyword evidence="3" id="KW-0808">Transferase</keyword>
<organism evidence="8">
    <name type="scientific">bioreactor metagenome</name>
    <dbReference type="NCBI Taxonomy" id="1076179"/>
    <lineage>
        <taxon>unclassified sequences</taxon>
        <taxon>metagenomes</taxon>
        <taxon>ecological metagenomes</taxon>
    </lineage>
</organism>
<keyword evidence="4" id="KW-0450">Lipoyl</keyword>
<dbReference type="InterPro" id="IPR023213">
    <property type="entry name" value="CAT-like_dom_sf"/>
</dbReference>
<evidence type="ECO:0000256" key="1">
    <source>
        <dbReference type="ARBA" id="ARBA00001938"/>
    </source>
</evidence>
<comment type="similarity">
    <text evidence="2">Belongs to the 2-oxoacid dehydrogenase family.</text>
</comment>
<proteinExistence type="inferred from homology"/>
<reference evidence="8" key="1">
    <citation type="submission" date="2019-08" db="EMBL/GenBank/DDBJ databases">
        <authorList>
            <person name="Kucharzyk K."/>
            <person name="Murdoch R.W."/>
            <person name="Higgins S."/>
            <person name="Loffler F."/>
        </authorList>
    </citation>
    <scope>NUCLEOTIDE SEQUENCE</scope>
</reference>
<evidence type="ECO:0000313" key="8">
    <source>
        <dbReference type="EMBL" id="MPL67728.1"/>
    </source>
</evidence>
<dbReference type="InterPro" id="IPR050743">
    <property type="entry name" value="2-oxoacid_DH_E2_comp"/>
</dbReference>
<keyword evidence="5" id="KW-0012">Acyltransferase</keyword>
<accession>A0A644TLA0</accession>
<comment type="caution">
    <text evidence="8">The sequence shown here is derived from an EMBL/GenBank/DDBJ whole genome shotgun (WGS) entry which is preliminary data.</text>
</comment>
<evidence type="ECO:0000256" key="4">
    <source>
        <dbReference type="ARBA" id="ARBA00022823"/>
    </source>
</evidence>
<feature type="domain" description="2-oxoacid dehydrogenase acyltransferase catalytic" evidence="6">
    <location>
        <begin position="96"/>
        <end position="316"/>
    </location>
</feature>
<evidence type="ECO:0000256" key="2">
    <source>
        <dbReference type="ARBA" id="ARBA00007317"/>
    </source>
</evidence>
<dbReference type="AlphaFoldDB" id="A0A644TLA0"/>
<dbReference type="Gene3D" id="2.40.50.100">
    <property type="match status" value="1"/>
</dbReference>
<evidence type="ECO:0008006" key="9">
    <source>
        <dbReference type="Google" id="ProtNLM"/>
    </source>
</evidence>
<dbReference type="GO" id="GO:0005739">
    <property type="term" value="C:mitochondrion"/>
    <property type="evidence" value="ECO:0007669"/>
    <property type="project" value="TreeGrafter"/>
</dbReference>